<sequence length="131" mass="15214">MERLTEYSCGMAVIRNKNLINKAMYDLARYEDTGLTPEEVKAMKDSKSDQVDYSLLEYYKTIGTVVECREAREKQKALKMIVRHDTDTKCKCGYLFSFSADVGTGERYYDVINELKSNYCPECGQKLQWDE</sequence>
<proteinExistence type="predicted"/>
<evidence type="ECO:0000313" key="2">
    <source>
        <dbReference type="Proteomes" id="UP001243496"/>
    </source>
</evidence>
<dbReference type="AlphaFoldDB" id="A0AAQ3JKA4"/>
<reference evidence="1" key="1">
    <citation type="submission" date="2023-08" db="EMBL/GenBank/DDBJ databases">
        <title>Complete Genome Sequences of butyrate producing Anaerostipes hadrus strains BA1 and GIF7 isolated from the terminal ileum of a healthy lean male.</title>
        <authorList>
            <person name="Low A."/>
            <person name="Sheludchenko M."/>
            <person name="Cheng H.E."/>
            <person name="Koh X.Q."/>
            <person name="Lee J."/>
        </authorList>
    </citation>
    <scope>NUCLEOTIDE SEQUENCE</scope>
    <source>
        <strain evidence="1">BA1</strain>
    </source>
</reference>
<gene>
    <name evidence="1" type="ORF">RBI15_04790</name>
</gene>
<dbReference type="RefSeq" id="WP_306857886.1">
    <property type="nucleotide sequence ID" value="NZ_CP132968.1"/>
</dbReference>
<dbReference type="Proteomes" id="UP001243496">
    <property type="component" value="Chromosome"/>
</dbReference>
<evidence type="ECO:0000313" key="1">
    <source>
        <dbReference type="EMBL" id="WMD17414.1"/>
    </source>
</evidence>
<dbReference type="GeneID" id="92740696"/>
<name>A0AAQ3JKA4_ANAHA</name>
<organism evidence="1 2">
    <name type="scientific">Anaerostipes hadrus</name>
    <dbReference type="NCBI Taxonomy" id="649756"/>
    <lineage>
        <taxon>Bacteria</taxon>
        <taxon>Bacillati</taxon>
        <taxon>Bacillota</taxon>
        <taxon>Clostridia</taxon>
        <taxon>Lachnospirales</taxon>
        <taxon>Lachnospiraceae</taxon>
        <taxon>Anaerostipes</taxon>
    </lineage>
</organism>
<protein>
    <submittedName>
        <fullName evidence="1">Uncharacterized protein</fullName>
    </submittedName>
</protein>
<dbReference type="EMBL" id="CP132968">
    <property type="protein sequence ID" value="WMD17414.1"/>
    <property type="molecule type" value="Genomic_DNA"/>
</dbReference>
<accession>A0AAQ3JKA4</accession>